<organism evidence="2 3">
    <name type="scientific">Linum trigynum</name>
    <dbReference type="NCBI Taxonomy" id="586398"/>
    <lineage>
        <taxon>Eukaryota</taxon>
        <taxon>Viridiplantae</taxon>
        <taxon>Streptophyta</taxon>
        <taxon>Embryophyta</taxon>
        <taxon>Tracheophyta</taxon>
        <taxon>Spermatophyta</taxon>
        <taxon>Magnoliopsida</taxon>
        <taxon>eudicotyledons</taxon>
        <taxon>Gunneridae</taxon>
        <taxon>Pentapetalae</taxon>
        <taxon>rosids</taxon>
        <taxon>fabids</taxon>
        <taxon>Malpighiales</taxon>
        <taxon>Linaceae</taxon>
        <taxon>Linum</taxon>
    </lineage>
</organism>
<evidence type="ECO:0000313" key="2">
    <source>
        <dbReference type="EMBL" id="CAL1402052.1"/>
    </source>
</evidence>
<evidence type="ECO:0000313" key="3">
    <source>
        <dbReference type="Proteomes" id="UP001497516"/>
    </source>
</evidence>
<dbReference type="EMBL" id="OZ034820">
    <property type="protein sequence ID" value="CAL1402052.1"/>
    <property type="molecule type" value="Genomic_DNA"/>
</dbReference>
<reference evidence="2 3" key="1">
    <citation type="submission" date="2024-04" db="EMBL/GenBank/DDBJ databases">
        <authorList>
            <person name="Fracassetti M."/>
        </authorList>
    </citation>
    <scope>NUCLEOTIDE SEQUENCE [LARGE SCALE GENOMIC DNA]</scope>
</reference>
<feature type="compositionally biased region" description="Low complexity" evidence="1">
    <location>
        <begin position="45"/>
        <end position="57"/>
    </location>
</feature>
<sequence>MGKPRVLPRRRTGELLQLRLVLQLHQRHAGVFHPWISPPTPPPSSSDSDLLQPADSSSTTAVANFRRATAVVAVVGVLTRL</sequence>
<name>A0AAV2FVQ6_9ROSI</name>
<accession>A0AAV2FVQ6</accession>
<gene>
    <name evidence="2" type="ORF">LTRI10_LOCUS42081</name>
</gene>
<dbReference type="Proteomes" id="UP001497516">
    <property type="component" value="Chromosome 7"/>
</dbReference>
<protein>
    <submittedName>
        <fullName evidence="2">Uncharacterized protein</fullName>
    </submittedName>
</protein>
<proteinExistence type="predicted"/>
<evidence type="ECO:0000256" key="1">
    <source>
        <dbReference type="SAM" id="MobiDB-lite"/>
    </source>
</evidence>
<feature type="region of interest" description="Disordered" evidence="1">
    <location>
        <begin position="34"/>
        <end position="57"/>
    </location>
</feature>
<keyword evidence="3" id="KW-1185">Reference proteome</keyword>
<dbReference type="AlphaFoldDB" id="A0AAV2FVQ6"/>